<evidence type="ECO:0000256" key="1">
    <source>
        <dbReference type="ARBA" id="ARBA00004141"/>
    </source>
</evidence>
<evidence type="ECO:0000256" key="2">
    <source>
        <dbReference type="ARBA" id="ARBA00022692"/>
    </source>
</evidence>
<dbReference type="Pfam" id="PF03006">
    <property type="entry name" value="HlyIII"/>
    <property type="match status" value="1"/>
</dbReference>
<keyword evidence="3 5" id="KW-1133">Transmembrane helix</keyword>
<reference evidence="6 7" key="1">
    <citation type="submission" date="2019-01" db="EMBL/GenBank/DDBJ databases">
        <title>Intercellular communication is required for trap formation in the nematode-trapping fungus Duddingtonia flagrans.</title>
        <authorList>
            <person name="Youssar L."/>
            <person name="Wernet V."/>
            <person name="Hensel N."/>
            <person name="Hildebrandt H.-G."/>
            <person name="Fischer R."/>
        </authorList>
    </citation>
    <scope>NUCLEOTIDE SEQUENCE [LARGE SCALE GENOMIC DNA]</scope>
    <source>
        <strain evidence="6 7">CBS H-5679</strain>
    </source>
</reference>
<evidence type="ECO:0000256" key="5">
    <source>
        <dbReference type="SAM" id="Phobius"/>
    </source>
</evidence>
<keyword evidence="4 5" id="KW-0472">Membrane</keyword>
<dbReference type="Proteomes" id="UP000283090">
    <property type="component" value="Unassembled WGS sequence"/>
</dbReference>
<comment type="subcellular location">
    <subcellularLocation>
        <location evidence="1">Membrane</location>
        <topology evidence="1">Multi-pass membrane protein</topology>
    </subcellularLocation>
</comment>
<dbReference type="AlphaFoldDB" id="A0A436ZXR4"/>
<dbReference type="OrthoDB" id="529367at2759"/>
<gene>
    <name evidence="6" type="ORF">DFL_007880</name>
</gene>
<feature type="transmembrane region" description="Helical" evidence="5">
    <location>
        <begin position="29"/>
        <end position="50"/>
    </location>
</feature>
<dbReference type="STRING" id="97331.A0A436ZXR4"/>
<evidence type="ECO:0008006" key="8">
    <source>
        <dbReference type="Google" id="ProtNLM"/>
    </source>
</evidence>
<keyword evidence="2 5" id="KW-0812">Transmembrane</keyword>
<dbReference type="EMBL" id="SAEB01000009">
    <property type="protein sequence ID" value="RVD83493.1"/>
    <property type="molecule type" value="Genomic_DNA"/>
</dbReference>
<sequence>MILILGAVCCFILLNPKYQDLKYRTFRTLTFVGTGLSWIALLVHGVRLFGIEKMMKQFGMPCYFLERLLLAIGAAFYGTRIPESK</sequence>
<accession>A0A436ZXR4</accession>
<dbReference type="VEuPathDB" id="FungiDB:DFL_007880"/>
<dbReference type="RefSeq" id="XP_067489037.1">
    <property type="nucleotide sequence ID" value="XM_067637529.1"/>
</dbReference>
<evidence type="ECO:0000256" key="3">
    <source>
        <dbReference type="ARBA" id="ARBA00022989"/>
    </source>
</evidence>
<protein>
    <recommendedName>
        <fullName evidence="8">Ferric oxidoreductase domain-containing protein</fullName>
    </recommendedName>
</protein>
<feature type="transmembrane region" description="Helical" evidence="5">
    <location>
        <begin position="62"/>
        <end position="79"/>
    </location>
</feature>
<evidence type="ECO:0000313" key="6">
    <source>
        <dbReference type="EMBL" id="RVD83493.1"/>
    </source>
</evidence>
<name>A0A436ZXR4_ARTFL</name>
<dbReference type="InterPro" id="IPR004254">
    <property type="entry name" value="AdipoR/HlyIII-related"/>
</dbReference>
<comment type="caution">
    <text evidence="6">The sequence shown here is derived from an EMBL/GenBank/DDBJ whole genome shotgun (WGS) entry which is preliminary data.</text>
</comment>
<organism evidence="6 7">
    <name type="scientific">Arthrobotrys flagrans</name>
    <name type="common">Nematode-trapping fungus</name>
    <name type="synonym">Trichothecium flagrans</name>
    <dbReference type="NCBI Taxonomy" id="97331"/>
    <lineage>
        <taxon>Eukaryota</taxon>
        <taxon>Fungi</taxon>
        <taxon>Dikarya</taxon>
        <taxon>Ascomycota</taxon>
        <taxon>Pezizomycotina</taxon>
        <taxon>Orbiliomycetes</taxon>
        <taxon>Orbiliales</taxon>
        <taxon>Orbiliaceae</taxon>
        <taxon>Arthrobotrys</taxon>
    </lineage>
</organism>
<dbReference type="GO" id="GO:0016020">
    <property type="term" value="C:membrane"/>
    <property type="evidence" value="ECO:0007669"/>
    <property type="project" value="UniProtKB-SubCell"/>
</dbReference>
<dbReference type="GeneID" id="93590191"/>
<proteinExistence type="predicted"/>
<keyword evidence="7" id="KW-1185">Reference proteome</keyword>
<evidence type="ECO:0000313" key="7">
    <source>
        <dbReference type="Proteomes" id="UP000283090"/>
    </source>
</evidence>
<evidence type="ECO:0000256" key="4">
    <source>
        <dbReference type="ARBA" id="ARBA00023136"/>
    </source>
</evidence>